<reference evidence="2" key="1">
    <citation type="submission" date="2023-02" db="EMBL/GenBank/DDBJ databases">
        <title>Kitasatospora phosalacinea NBRC 14362.</title>
        <authorList>
            <person name="Ichikawa N."/>
            <person name="Sato H."/>
            <person name="Tonouchi N."/>
        </authorList>
    </citation>
    <scope>NUCLEOTIDE SEQUENCE</scope>
    <source>
        <strain evidence="2">NBRC 14362</strain>
    </source>
</reference>
<dbReference type="Proteomes" id="UP001165143">
    <property type="component" value="Unassembled WGS sequence"/>
</dbReference>
<sequence>MSPPPGGAGPVVSRARTGLVGSHRVPPSRAVARGRSGGATRAVRRISPLIPFSYFSGYSVPDSSRCPRQPGNETAPVRCQDADNDRKPPAPDRKPAEFRLPRRRE</sequence>
<evidence type="ECO:0000256" key="1">
    <source>
        <dbReference type="SAM" id="MobiDB-lite"/>
    </source>
</evidence>
<evidence type="ECO:0000313" key="2">
    <source>
        <dbReference type="EMBL" id="GLW52452.1"/>
    </source>
</evidence>
<dbReference type="EMBL" id="BSRX01000002">
    <property type="protein sequence ID" value="GLW52452.1"/>
    <property type="molecule type" value="Genomic_DNA"/>
</dbReference>
<proteinExistence type="predicted"/>
<feature type="compositionally biased region" description="Basic and acidic residues" evidence="1">
    <location>
        <begin position="80"/>
        <end position="105"/>
    </location>
</feature>
<name>A0A9W6ULR8_9ACTN</name>
<organism evidence="2 3">
    <name type="scientific">Kitasatospora phosalacinea</name>
    <dbReference type="NCBI Taxonomy" id="2065"/>
    <lineage>
        <taxon>Bacteria</taxon>
        <taxon>Bacillati</taxon>
        <taxon>Actinomycetota</taxon>
        <taxon>Actinomycetes</taxon>
        <taxon>Kitasatosporales</taxon>
        <taxon>Streptomycetaceae</taxon>
        <taxon>Kitasatospora</taxon>
    </lineage>
</organism>
<gene>
    <name evidence="2" type="ORF">Kpho01_04630</name>
</gene>
<protein>
    <submittedName>
        <fullName evidence="2">Uncharacterized protein</fullName>
    </submittedName>
</protein>
<accession>A0A9W6ULR8</accession>
<feature type="region of interest" description="Disordered" evidence="1">
    <location>
        <begin position="1"/>
        <end position="46"/>
    </location>
</feature>
<feature type="region of interest" description="Disordered" evidence="1">
    <location>
        <begin position="60"/>
        <end position="105"/>
    </location>
</feature>
<evidence type="ECO:0000313" key="3">
    <source>
        <dbReference type="Proteomes" id="UP001165143"/>
    </source>
</evidence>
<comment type="caution">
    <text evidence="2">The sequence shown here is derived from an EMBL/GenBank/DDBJ whole genome shotgun (WGS) entry which is preliminary data.</text>
</comment>
<dbReference type="AlphaFoldDB" id="A0A9W6ULR8"/>